<organism evidence="3 4">
    <name type="scientific">Kineothrix sedimenti</name>
    <dbReference type="NCBI Taxonomy" id="3123317"/>
    <lineage>
        <taxon>Bacteria</taxon>
        <taxon>Bacillati</taxon>
        <taxon>Bacillota</taxon>
        <taxon>Clostridia</taxon>
        <taxon>Lachnospirales</taxon>
        <taxon>Lachnospiraceae</taxon>
        <taxon>Kineothrix</taxon>
    </lineage>
</organism>
<reference evidence="3 4" key="1">
    <citation type="submission" date="2024-02" db="EMBL/GenBank/DDBJ databases">
        <title>Bacterial strain from lacustrine sediment.</title>
        <authorList>
            <person name="Petit C."/>
            <person name="Fadhlaoui K."/>
        </authorList>
    </citation>
    <scope>NUCLEOTIDE SEQUENCE [LARGE SCALE GENOMIC DNA]</scope>
    <source>
        <strain evidence="3 4">IPX-CK</strain>
    </source>
</reference>
<evidence type="ECO:0000259" key="1">
    <source>
        <dbReference type="Pfam" id="PF06970"/>
    </source>
</evidence>
<dbReference type="EMBL" id="CP146256">
    <property type="protein sequence ID" value="XAH74707.1"/>
    <property type="molecule type" value="Genomic_DNA"/>
</dbReference>
<dbReference type="RefSeq" id="WP_342758291.1">
    <property type="nucleotide sequence ID" value="NZ_CP146256.1"/>
</dbReference>
<dbReference type="Proteomes" id="UP001451571">
    <property type="component" value="Chromosome"/>
</dbReference>
<gene>
    <name evidence="3" type="ORF">V6984_02780</name>
</gene>
<dbReference type="InterPro" id="IPR010724">
    <property type="entry name" value="RepA_N"/>
</dbReference>
<dbReference type="Pfam" id="PF19481">
    <property type="entry name" value="DUF6017"/>
    <property type="match status" value="1"/>
</dbReference>
<feature type="domain" description="DUF6017" evidence="2">
    <location>
        <begin position="197"/>
        <end position="310"/>
    </location>
</feature>
<evidence type="ECO:0000313" key="3">
    <source>
        <dbReference type="EMBL" id="XAH74707.1"/>
    </source>
</evidence>
<protein>
    <submittedName>
        <fullName evidence="3">DUF6017 domain-containing protein</fullName>
    </submittedName>
</protein>
<accession>A0ABZ3EYH4</accession>
<evidence type="ECO:0000259" key="2">
    <source>
        <dbReference type="Pfam" id="PF19481"/>
    </source>
</evidence>
<dbReference type="Pfam" id="PF06970">
    <property type="entry name" value="RepA_N"/>
    <property type="match status" value="1"/>
</dbReference>
<feature type="domain" description="Replication initiator A N-terminal" evidence="1">
    <location>
        <begin position="19"/>
        <end position="93"/>
    </location>
</feature>
<proteinExistence type="predicted"/>
<keyword evidence="4" id="KW-1185">Reference proteome</keyword>
<sequence>MEQKIRFDYFYGKEADTFTFYRIPKLLFTEPMFKGLSSEAKILYGLLLDRMSLSIKNGWFDEEGRAYIYFAIEDIAELLNCGKNKAVRSLQDLVDDTGIGLIEKKRQGQGKSNILYVKNFIIEEQNGISGDSEQNTTGSEVYFSTFKNVEKGDSRIPKSNIQEVSFWGANNNKMIYNNISDTESNLIVSAETGYDVMREYEQIIKENIEFELLLARNPYDRETLLGIVDLMLEMVLAKADEVVISCNRYPTELVKSKMLKLNSAHIEYVLDCMRKNTTKVKNIKKYLLAALFNASTTMGSYYQAEVNHDFPQYAVAR</sequence>
<evidence type="ECO:0000313" key="4">
    <source>
        <dbReference type="Proteomes" id="UP001451571"/>
    </source>
</evidence>
<name>A0ABZ3EYH4_9FIRM</name>
<dbReference type="InterPro" id="IPR046059">
    <property type="entry name" value="DUF6017"/>
</dbReference>